<reference evidence="1 2" key="1">
    <citation type="submission" date="2020-02" db="EMBL/GenBank/DDBJ databases">
        <title>Identification and distribution of gene clusters putatively required for synthesis of sphingolipid metabolism inhibitors in phylogenetically diverse species of the filamentous fungus Fusarium.</title>
        <authorList>
            <person name="Kim H.-S."/>
            <person name="Busman M."/>
            <person name="Brown D.W."/>
            <person name="Divon H."/>
            <person name="Uhlig S."/>
            <person name="Proctor R.H."/>
        </authorList>
    </citation>
    <scope>NUCLEOTIDE SEQUENCE [LARGE SCALE GENOMIC DNA]</scope>
    <source>
        <strain evidence="1 2">NRRL 2903</strain>
    </source>
</reference>
<accession>A0AAN6C3F8</accession>
<proteinExistence type="predicted"/>
<keyword evidence="2" id="KW-1185">Reference proteome</keyword>
<sequence>MRMRQVLSNDETYPAVDMLPSTVVVEETQHGRDEPERDDVERAGRAHVRKLYTNPVKSKIRDMQSNGASGAISGKESKPRLNFGEHRKDILACFDFRSNRILNLYKPGLYGSPDEFNEAVKAIKDPNLKRTISQLEHEKKMDAKENPAVVGVKQVYDLVTKDPHDSLSFFYKHTTTPHRYGMTPMNRHAYLQWMDIYHEFSHDLRP</sequence>
<dbReference type="AlphaFoldDB" id="A0AAN6C3F8"/>
<organism evidence="1 2">
    <name type="scientific">Fusarium austroamericanum</name>
    <dbReference type="NCBI Taxonomy" id="282268"/>
    <lineage>
        <taxon>Eukaryota</taxon>
        <taxon>Fungi</taxon>
        <taxon>Dikarya</taxon>
        <taxon>Ascomycota</taxon>
        <taxon>Pezizomycotina</taxon>
        <taxon>Sordariomycetes</taxon>
        <taxon>Hypocreomycetidae</taxon>
        <taxon>Hypocreales</taxon>
        <taxon>Nectriaceae</taxon>
        <taxon>Fusarium</taxon>
    </lineage>
</organism>
<comment type="caution">
    <text evidence="1">The sequence shown here is derived from an EMBL/GenBank/DDBJ whole genome shotgun (WGS) entry which is preliminary data.</text>
</comment>
<dbReference type="Proteomes" id="UP000537989">
    <property type="component" value="Unassembled WGS sequence"/>
</dbReference>
<evidence type="ECO:0000313" key="2">
    <source>
        <dbReference type="Proteomes" id="UP000537989"/>
    </source>
</evidence>
<name>A0AAN6C3F8_FUSAU</name>
<evidence type="ECO:0000313" key="1">
    <source>
        <dbReference type="EMBL" id="KAF5240703.1"/>
    </source>
</evidence>
<gene>
    <name evidence="1" type="ORF">FAUST_4229</name>
</gene>
<dbReference type="EMBL" id="JAAMOD010000109">
    <property type="protein sequence ID" value="KAF5240703.1"/>
    <property type="molecule type" value="Genomic_DNA"/>
</dbReference>
<protein>
    <submittedName>
        <fullName evidence="1">Uncharacterized protein</fullName>
    </submittedName>
</protein>